<keyword evidence="3 7" id="KW-0378">Hydrolase</keyword>
<accession>A0ABW5HQ13</accession>
<proteinExistence type="inferred from homology"/>
<dbReference type="EMBL" id="JBHUKQ010000002">
    <property type="protein sequence ID" value="MFD2479090.1"/>
    <property type="molecule type" value="Genomic_DNA"/>
</dbReference>
<evidence type="ECO:0000256" key="1">
    <source>
        <dbReference type="ARBA" id="ARBA00010088"/>
    </source>
</evidence>
<reference evidence="8" key="1">
    <citation type="journal article" date="2019" name="Int. J. Syst. Evol. Microbiol.">
        <title>The Global Catalogue of Microorganisms (GCM) 10K type strain sequencing project: providing services to taxonomists for standard genome sequencing and annotation.</title>
        <authorList>
            <consortium name="The Broad Institute Genomics Platform"/>
            <consortium name="The Broad Institute Genome Sequencing Center for Infectious Disease"/>
            <person name="Wu L."/>
            <person name="Ma J."/>
        </authorList>
    </citation>
    <scope>NUCLEOTIDE SEQUENCE [LARGE SCALE GENOMIC DNA]</scope>
    <source>
        <strain evidence="8">CGMCC 4.7638</strain>
    </source>
</reference>
<evidence type="ECO:0000256" key="3">
    <source>
        <dbReference type="ARBA" id="ARBA00022801"/>
    </source>
</evidence>
<evidence type="ECO:0000256" key="2">
    <source>
        <dbReference type="ARBA" id="ARBA00022729"/>
    </source>
</evidence>
<keyword evidence="2 4" id="KW-0732">Signal</keyword>
<dbReference type="Pfam" id="PF00561">
    <property type="entry name" value="Abhydrolase_1"/>
    <property type="match status" value="1"/>
</dbReference>
<evidence type="ECO:0000259" key="5">
    <source>
        <dbReference type="Pfam" id="PF00561"/>
    </source>
</evidence>
<dbReference type="Gene3D" id="3.40.50.1820">
    <property type="entry name" value="alpha/beta hydrolase"/>
    <property type="match status" value="1"/>
</dbReference>
<sequence>MRKQLLVVLAAVALTTTAVPAYATPSKSSVTWGACPADVASPILQCASLEVPLDYRQPDGKKISIEISRLPSTDAAKRRGVLLFNPGGPGGLGLAFPLTWARLGVPSSVLAEYDLIGFDPRGVDHSSPVSCDLKPEQLSLAPKYAHDREEVVQASESAKQIAQQCAASASAPILPYITTANTARDMDQIRAALGEQKISYFGLSYGTYLGAVYASMFPDQTDRVVLDSVVGSTGVDVTTVRRFGEGMQDRFPDFAKWAAIRHSIYGLGATPAEVAATFSKLADRLDEQPAWGVDGSTFRLGTHSLTYQTLAFPVLAQAWQALLNNQAPPAGSMRLPVTGPEQSQRATMISVLCGDNAWPRSISTYQRNVAEDRAAYPMIGGATANVWPCAHWAAQPLEPPVQFSDQGPSNLLLVQNLRDPATPLSGALETREAFGDRARLVTVDQGGHGVGLPYLNSCGFGAVINYLVNGTRPDTDKYCGAEANATRSLTAQQQQAAGKVMDQLRRF</sequence>
<dbReference type="RefSeq" id="WP_344280158.1">
    <property type="nucleotide sequence ID" value="NZ_BAAAHV010000017.1"/>
</dbReference>
<dbReference type="InterPro" id="IPR000073">
    <property type="entry name" value="AB_hydrolase_1"/>
</dbReference>
<evidence type="ECO:0000259" key="6">
    <source>
        <dbReference type="Pfam" id="PF08386"/>
    </source>
</evidence>
<feature type="signal peptide" evidence="4">
    <location>
        <begin position="1"/>
        <end position="23"/>
    </location>
</feature>
<dbReference type="InterPro" id="IPR013595">
    <property type="entry name" value="Pept_S33_TAP-like_C"/>
</dbReference>
<dbReference type="GO" id="GO:0016787">
    <property type="term" value="F:hydrolase activity"/>
    <property type="evidence" value="ECO:0007669"/>
    <property type="project" value="UniProtKB-KW"/>
</dbReference>
<dbReference type="SUPFAM" id="SSF53474">
    <property type="entry name" value="alpha/beta-Hydrolases"/>
    <property type="match status" value="1"/>
</dbReference>
<protein>
    <submittedName>
        <fullName evidence="7">Alpha/beta hydrolase</fullName>
    </submittedName>
</protein>
<dbReference type="InterPro" id="IPR029058">
    <property type="entry name" value="AB_hydrolase_fold"/>
</dbReference>
<dbReference type="Pfam" id="PF08386">
    <property type="entry name" value="Abhydrolase_4"/>
    <property type="match status" value="1"/>
</dbReference>
<gene>
    <name evidence="7" type="ORF">ACFSUT_02295</name>
</gene>
<dbReference type="InterPro" id="IPR051601">
    <property type="entry name" value="Serine_prot/Carboxylest_S33"/>
</dbReference>
<evidence type="ECO:0000256" key="4">
    <source>
        <dbReference type="SAM" id="SignalP"/>
    </source>
</evidence>
<comment type="similarity">
    <text evidence="1">Belongs to the peptidase S33 family.</text>
</comment>
<feature type="chain" id="PRO_5045261788" evidence="4">
    <location>
        <begin position="24"/>
        <end position="507"/>
    </location>
</feature>
<dbReference type="Proteomes" id="UP001597542">
    <property type="component" value="Unassembled WGS sequence"/>
</dbReference>
<evidence type="ECO:0000313" key="7">
    <source>
        <dbReference type="EMBL" id="MFD2479090.1"/>
    </source>
</evidence>
<keyword evidence="8" id="KW-1185">Reference proteome</keyword>
<feature type="domain" description="AB hydrolase-1" evidence="5">
    <location>
        <begin position="81"/>
        <end position="255"/>
    </location>
</feature>
<name>A0ABW5HQ13_9PSEU</name>
<evidence type="ECO:0000313" key="8">
    <source>
        <dbReference type="Proteomes" id="UP001597542"/>
    </source>
</evidence>
<comment type="caution">
    <text evidence="7">The sequence shown here is derived from an EMBL/GenBank/DDBJ whole genome shotgun (WGS) entry which is preliminary data.</text>
</comment>
<feature type="domain" description="Peptidase S33 tripeptidyl aminopeptidase-like C-terminal" evidence="6">
    <location>
        <begin position="384"/>
        <end position="479"/>
    </location>
</feature>
<dbReference type="PANTHER" id="PTHR43248:SF29">
    <property type="entry name" value="TRIPEPTIDYL AMINOPEPTIDASE"/>
    <property type="match status" value="1"/>
</dbReference>
<organism evidence="7 8">
    <name type="scientific">Amycolatopsis albidoflavus</name>
    <dbReference type="NCBI Taxonomy" id="102226"/>
    <lineage>
        <taxon>Bacteria</taxon>
        <taxon>Bacillati</taxon>
        <taxon>Actinomycetota</taxon>
        <taxon>Actinomycetes</taxon>
        <taxon>Pseudonocardiales</taxon>
        <taxon>Pseudonocardiaceae</taxon>
        <taxon>Amycolatopsis</taxon>
    </lineage>
</organism>
<dbReference type="PANTHER" id="PTHR43248">
    <property type="entry name" value="2-SUCCINYL-6-HYDROXY-2,4-CYCLOHEXADIENE-1-CARBOXYLATE SYNTHASE"/>
    <property type="match status" value="1"/>
</dbReference>